<evidence type="ECO:0000259" key="5">
    <source>
        <dbReference type="PROSITE" id="PS01124"/>
    </source>
</evidence>
<dbReference type="SMART" id="SM00342">
    <property type="entry name" value="HTH_ARAC"/>
    <property type="match status" value="1"/>
</dbReference>
<name>A0A265N8E2_9BACI</name>
<evidence type="ECO:0000313" key="7">
    <source>
        <dbReference type="Proteomes" id="UP000216498"/>
    </source>
</evidence>
<keyword evidence="1" id="KW-0805">Transcription regulation</keyword>
<dbReference type="PANTHER" id="PTHR43280">
    <property type="entry name" value="ARAC-FAMILY TRANSCRIPTIONAL REGULATOR"/>
    <property type="match status" value="1"/>
</dbReference>
<accession>A0A265N8E2</accession>
<dbReference type="GO" id="GO:0003700">
    <property type="term" value="F:DNA-binding transcription factor activity"/>
    <property type="evidence" value="ECO:0007669"/>
    <property type="project" value="InterPro"/>
</dbReference>
<proteinExistence type="predicted"/>
<dbReference type="SUPFAM" id="SSF46689">
    <property type="entry name" value="Homeodomain-like"/>
    <property type="match status" value="1"/>
</dbReference>
<dbReference type="Proteomes" id="UP000216498">
    <property type="component" value="Unassembled WGS sequence"/>
</dbReference>
<dbReference type="GO" id="GO:0043565">
    <property type="term" value="F:sequence-specific DNA binding"/>
    <property type="evidence" value="ECO:0007669"/>
    <property type="project" value="InterPro"/>
</dbReference>
<keyword evidence="4" id="KW-0812">Transmembrane</keyword>
<sequence length="742" mass="85891">MYRYLLSYLIIFLIPYLTISIVFYQMSVQSLREEIVQSNTEKIEQVMDFSDSRMQELENIATRISLDHRLTPYMISHPYYSKEAIEELKSYKVNSSFIDGLYLYYHEGDQVYSPRGSSSMNTLVNLVYEIKEDEIAKFKTDMETVTEATVHPVSLISDNNEQNHIISYLYPIPTNNTFAIGTLAFLVKESTLKKLTQNVLGEFKGNMYIFNEDNELLASSSTGEKLGAEKVQKLAKGETGVLDKTINKENYSLVTVRSEISDWTFVTAMPTAQFYGKMDSLKLTIIIILSIIALIGILTTVFMSFRQYKPIQSLAQSLLTKSKENLHRKEHKDELKSIQEAIELMHEDSEQLHKKMKVHQPLIKDQLLSLLLKGDIKRKTEINDLLVDLEISFNGDSFFIVLVSFKDRIMEHESLQSREKVLELLTTISYEDCVGYGVELIHDNAVAIIVNINENDKDVNEIQLDFVKELRKKLKEYCKEMPTVGIGKIYEGLDWINRSFIEASASIEYNLLNNNESAIYFENITTAEGNPFWYPAEDQAKFIQSLKQGDKIVARETLKNIITNVKEQDASLYMLRCMCFDIINTVLKNTLELGISFSVEQIQSLTEFKTLENLEEILNKLIVDICDEVEERKESHNNLLRDNILNYIHKNYKSHELSLEFTAESFQLSASYLSRFVKEQTGKTFTQFVWQLRNEEFKRQLKETDKPIKKIVLDIGYVDVANFTRKFKKEEGVTPGQYRNHH</sequence>
<reference evidence="6 7" key="1">
    <citation type="submission" date="2017-08" db="EMBL/GenBank/DDBJ databases">
        <title>Virgibacillus indicus sp. nov. and Virgibacillus profoundi sp. nov, two moderately halophilic bacteria isolated from marine sediment by using the Microfluidic Streak Plate.</title>
        <authorList>
            <person name="Xu B."/>
            <person name="Hu B."/>
            <person name="Wang J."/>
            <person name="Zhu Y."/>
            <person name="Huang L."/>
            <person name="Du W."/>
            <person name="Huang Y."/>
        </authorList>
    </citation>
    <scope>NUCLEOTIDE SEQUENCE [LARGE SCALE GENOMIC DNA]</scope>
    <source>
        <strain evidence="6 7">IO3-P2-C2</strain>
    </source>
</reference>
<evidence type="ECO:0000256" key="3">
    <source>
        <dbReference type="ARBA" id="ARBA00023163"/>
    </source>
</evidence>
<feature type="domain" description="HTH araC/xylS-type" evidence="5">
    <location>
        <begin position="642"/>
        <end position="741"/>
    </location>
</feature>
<comment type="caution">
    <text evidence="6">The sequence shown here is derived from an EMBL/GenBank/DDBJ whole genome shotgun (WGS) entry which is preliminary data.</text>
</comment>
<dbReference type="AlphaFoldDB" id="A0A265N8E2"/>
<evidence type="ECO:0000256" key="2">
    <source>
        <dbReference type="ARBA" id="ARBA00023125"/>
    </source>
</evidence>
<organism evidence="6 7">
    <name type="scientific">Virgibacillus indicus</name>
    <dbReference type="NCBI Taxonomy" id="2024554"/>
    <lineage>
        <taxon>Bacteria</taxon>
        <taxon>Bacillati</taxon>
        <taxon>Bacillota</taxon>
        <taxon>Bacilli</taxon>
        <taxon>Bacillales</taxon>
        <taxon>Bacillaceae</taxon>
        <taxon>Virgibacillus</taxon>
    </lineage>
</organism>
<dbReference type="PROSITE" id="PS01124">
    <property type="entry name" value="HTH_ARAC_FAMILY_2"/>
    <property type="match status" value="1"/>
</dbReference>
<dbReference type="InterPro" id="IPR018060">
    <property type="entry name" value="HTH_AraC"/>
</dbReference>
<keyword evidence="4" id="KW-0472">Membrane</keyword>
<keyword evidence="7" id="KW-1185">Reference proteome</keyword>
<gene>
    <name evidence="6" type="ORF">CIL03_11640</name>
</gene>
<keyword evidence="2" id="KW-0238">DNA-binding</keyword>
<dbReference type="Gene3D" id="1.10.10.60">
    <property type="entry name" value="Homeodomain-like"/>
    <property type="match status" value="2"/>
</dbReference>
<dbReference type="EMBL" id="NPMS01000005">
    <property type="protein sequence ID" value="OZU88300.1"/>
    <property type="molecule type" value="Genomic_DNA"/>
</dbReference>
<dbReference type="InterPro" id="IPR009057">
    <property type="entry name" value="Homeodomain-like_sf"/>
</dbReference>
<dbReference type="Pfam" id="PF12833">
    <property type="entry name" value="HTH_18"/>
    <property type="match status" value="1"/>
</dbReference>
<keyword evidence="3" id="KW-0804">Transcription</keyword>
<feature type="transmembrane region" description="Helical" evidence="4">
    <location>
        <begin position="283"/>
        <end position="305"/>
    </location>
</feature>
<evidence type="ECO:0000313" key="6">
    <source>
        <dbReference type="EMBL" id="OZU88300.1"/>
    </source>
</evidence>
<protein>
    <recommendedName>
        <fullName evidence="5">HTH araC/xylS-type domain-containing protein</fullName>
    </recommendedName>
</protein>
<keyword evidence="4" id="KW-1133">Transmembrane helix</keyword>
<dbReference type="PANTHER" id="PTHR43280:SF10">
    <property type="entry name" value="REGULATORY PROTEIN POCR"/>
    <property type="match status" value="1"/>
</dbReference>
<evidence type="ECO:0000256" key="4">
    <source>
        <dbReference type="SAM" id="Phobius"/>
    </source>
</evidence>
<feature type="transmembrane region" description="Helical" evidence="4">
    <location>
        <begin position="6"/>
        <end position="24"/>
    </location>
</feature>
<evidence type="ECO:0000256" key="1">
    <source>
        <dbReference type="ARBA" id="ARBA00023015"/>
    </source>
</evidence>
<dbReference type="Gene3D" id="3.30.450.20">
    <property type="entry name" value="PAS domain"/>
    <property type="match status" value="1"/>
</dbReference>